<dbReference type="GO" id="GO:0008198">
    <property type="term" value="F:ferrous iron binding"/>
    <property type="evidence" value="ECO:0007669"/>
    <property type="project" value="TreeGrafter"/>
</dbReference>
<evidence type="ECO:0000256" key="11">
    <source>
        <dbReference type="ARBA" id="ARBA00039004"/>
    </source>
</evidence>
<keyword evidence="9" id="KW-0408">Iron</keyword>
<keyword evidence="17" id="KW-1185">Reference proteome</keyword>
<name>A0A9C5Z2C5_9MUSC</name>
<feature type="compositionally biased region" description="Low complexity" evidence="14">
    <location>
        <begin position="514"/>
        <end position="524"/>
    </location>
</feature>
<proteinExistence type="predicted"/>
<evidence type="ECO:0000256" key="12">
    <source>
        <dbReference type="ARBA" id="ARBA00049134"/>
    </source>
</evidence>
<evidence type="ECO:0000256" key="9">
    <source>
        <dbReference type="ARBA" id="ARBA00023004"/>
    </source>
</evidence>
<evidence type="ECO:0000259" key="16">
    <source>
        <dbReference type="PROSITE" id="PS51471"/>
    </source>
</evidence>
<evidence type="ECO:0000313" key="17">
    <source>
        <dbReference type="Proteomes" id="UP000092443"/>
    </source>
</evidence>
<evidence type="ECO:0000313" key="18">
    <source>
        <dbReference type="RefSeq" id="XP_037890666.1"/>
    </source>
</evidence>
<protein>
    <recommendedName>
        <fullName evidence="11">hypoxia-inducible factor-proline dioxygenase</fullName>
        <ecNumber evidence="11">1.14.11.29</ecNumber>
    </recommendedName>
</protein>
<dbReference type="AlphaFoldDB" id="A0A9C5Z2C5"/>
<dbReference type="InterPro" id="IPR006620">
    <property type="entry name" value="Pro_4_hyd_alph"/>
</dbReference>
<reference evidence="18" key="1">
    <citation type="submission" date="2025-08" db="UniProtKB">
        <authorList>
            <consortium name="RefSeq"/>
        </authorList>
    </citation>
    <scope>IDENTIFICATION</scope>
    <source>
        <tissue evidence="18">Whole body pupa</tissue>
    </source>
</reference>
<dbReference type="FunFam" id="2.60.120.620:FF:000005">
    <property type="entry name" value="Egl nine homolog 1"/>
    <property type="match status" value="1"/>
</dbReference>
<dbReference type="Proteomes" id="UP000092443">
    <property type="component" value="Unplaced"/>
</dbReference>
<dbReference type="RefSeq" id="XP_037890666.1">
    <property type="nucleotide sequence ID" value="XM_038034738.1"/>
</dbReference>
<dbReference type="GO" id="GO:0031418">
    <property type="term" value="F:L-ascorbic acid binding"/>
    <property type="evidence" value="ECO:0007669"/>
    <property type="project" value="UniProtKB-KW"/>
</dbReference>
<dbReference type="PROSITE" id="PS01360">
    <property type="entry name" value="ZF_MYND_1"/>
    <property type="match status" value="1"/>
</dbReference>
<dbReference type="InterPro" id="IPR051559">
    <property type="entry name" value="HIF_prolyl_hydroxylases"/>
</dbReference>
<keyword evidence="4 13" id="KW-0863">Zinc-finger</keyword>
<accession>A0A9C5Z2C5</accession>
<evidence type="ECO:0000256" key="4">
    <source>
        <dbReference type="ARBA" id="ARBA00022771"/>
    </source>
</evidence>
<dbReference type="Pfam" id="PF13640">
    <property type="entry name" value="2OG-FeII_Oxy_3"/>
    <property type="match status" value="1"/>
</dbReference>
<dbReference type="InterPro" id="IPR005123">
    <property type="entry name" value="Oxoglu/Fe-dep_dioxygenase_dom"/>
</dbReference>
<dbReference type="Gene3D" id="2.60.120.620">
    <property type="entry name" value="q2cbj1_9rhob like domain"/>
    <property type="match status" value="1"/>
</dbReference>
<dbReference type="InterPro" id="IPR002893">
    <property type="entry name" value="Znf_MYND"/>
</dbReference>
<dbReference type="GO" id="GO:0005634">
    <property type="term" value="C:nucleus"/>
    <property type="evidence" value="ECO:0007669"/>
    <property type="project" value="UniProtKB-SubCell"/>
</dbReference>
<evidence type="ECO:0000256" key="5">
    <source>
        <dbReference type="ARBA" id="ARBA00022833"/>
    </source>
</evidence>
<evidence type="ECO:0000256" key="8">
    <source>
        <dbReference type="ARBA" id="ARBA00023002"/>
    </source>
</evidence>
<feature type="domain" description="Fe2OG dioxygenase" evidence="16">
    <location>
        <begin position="393"/>
        <end position="491"/>
    </location>
</feature>
<evidence type="ECO:0000256" key="3">
    <source>
        <dbReference type="ARBA" id="ARBA00022723"/>
    </source>
</evidence>
<evidence type="ECO:0000256" key="1">
    <source>
        <dbReference type="ARBA" id="ARBA00001961"/>
    </source>
</evidence>
<dbReference type="PROSITE" id="PS50865">
    <property type="entry name" value="ZF_MYND_2"/>
    <property type="match status" value="1"/>
</dbReference>
<keyword evidence="7" id="KW-0223">Dioxygenase</keyword>
<dbReference type="PANTHER" id="PTHR12907:SF26">
    <property type="entry name" value="HIF PROLYL HYDROXYLASE, ISOFORM C"/>
    <property type="match status" value="1"/>
</dbReference>
<dbReference type="GO" id="GO:0008270">
    <property type="term" value="F:zinc ion binding"/>
    <property type="evidence" value="ECO:0007669"/>
    <property type="project" value="UniProtKB-KW"/>
</dbReference>
<evidence type="ECO:0000256" key="10">
    <source>
        <dbReference type="ARBA" id="ARBA00023242"/>
    </source>
</evidence>
<evidence type="ECO:0000256" key="6">
    <source>
        <dbReference type="ARBA" id="ARBA00022896"/>
    </source>
</evidence>
<feature type="compositionally biased region" description="Polar residues" evidence="14">
    <location>
        <begin position="20"/>
        <end position="29"/>
    </location>
</feature>
<keyword evidence="10" id="KW-0539">Nucleus</keyword>
<dbReference type="InterPro" id="IPR044862">
    <property type="entry name" value="Pro_4_hyd_alph_FE2OG_OXY"/>
</dbReference>
<sequence length="548" mass="61736">MDSQHMFLTPQPPPPLPISSHLSTQNAKMQLSHHQSQQQQQQQQQCAICGTTQDLLRCSKCKTIYYCSTQHQHIDWPNHKHECRSLAKQRLSNIKLQQVTNGCNAINISGPTINAPASSKPSSAISSPLSNMSASSIILGTHENEILYSKAESVTQPANSSAYFGNMLANSTTMEQMHAHNGVSFSTDNNSSLMIDNLCYQPSTQSNAIQNNMPQQQQQEQQEQRQQHIIYGQQSEIPQEITQYPQFSNQHLINQYEKSSSYRIGTTATFDDHVMGNANERRYEELCRNIINDMNQYGLSVVDDFLGMEKGLQILNEVHRMYAAGVFKDGQLVNNMKSEQDQRTIRGDKITWVKGIEPGCSNVGYLINQIDAVICRANTMKDNGKLGDYIIRERTKAMVACYPGSGSHYVMHIDNPNKDGRVITAIYYLNVNWDTKRSGGVLRIFPEQTKSVADIEPKFDRLIFFWSDKRNPHEVQPAHRTRYAITVWYFDANEREAALNRCKNINQAGPSPSPNSNNVNSHSDNSILLQSTVNANVTLASNLQQTST</sequence>
<keyword evidence="5" id="KW-0862">Zinc</keyword>
<organism evidence="17 18">
    <name type="scientific">Glossina fuscipes</name>
    <dbReference type="NCBI Taxonomy" id="7396"/>
    <lineage>
        <taxon>Eukaryota</taxon>
        <taxon>Metazoa</taxon>
        <taxon>Ecdysozoa</taxon>
        <taxon>Arthropoda</taxon>
        <taxon>Hexapoda</taxon>
        <taxon>Insecta</taxon>
        <taxon>Pterygota</taxon>
        <taxon>Neoptera</taxon>
        <taxon>Endopterygota</taxon>
        <taxon>Diptera</taxon>
        <taxon>Brachycera</taxon>
        <taxon>Muscomorpha</taxon>
        <taxon>Hippoboscoidea</taxon>
        <taxon>Glossinidae</taxon>
        <taxon>Glossina</taxon>
    </lineage>
</organism>
<evidence type="ECO:0000256" key="2">
    <source>
        <dbReference type="ARBA" id="ARBA00004123"/>
    </source>
</evidence>
<dbReference type="PROSITE" id="PS51471">
    <property type="entry name" value="FE2OG_OXY"/>
    <property type="match status" value="1"/>
</dbReference>
<keyword evidence="3" id="KW-0479">Metal-binding</keyword>
<dbReference type="GO" id="GO:0071456">
    <property type="term" value="P:cellular response to hypoxia"/>
    <property type="evidence" value="ECO:0007669"/>
    <property type="project" value="TreeGrafter"/>
</dbReference>
<dbReference type="EC" id="1.14.11.29" evidence="11"/>
<dbReference type="SMART" id="SM00702">
    <property type="entry name" value="P4Hc"/>
    <property type="match status" value="1"/>
</dbReference>
<dbReference type="GO" id="GO:0160082">
    <property type="term" value="F:hypoxia-inducible factor-proline dioxygenase activity"/>
    <property type="evidence" value="ECO:0007669"/>
    <property type="project" value="UniProtKB-EC"/>
</dbReference>
<feature type="region of interest" description="Disordered" evidence="14">
    <location>
        <begin position="505"/>
        <end position="524"/>
    </location>
</feature>
<keyword evidence="6" id="KW-0847">Vitamin C</keyword>
<gene>
    <name evidence="18" type="primary">LOC119638111</name>
</gene>
<dbReference type="GeneID" id="119638111"/>
<keyword evidence="8" id="KW-0560">Oxidoreductase</keyword>
<feature type="domain" description="MYND-type" evidence="15">
    <location>
        <begin position="46"/>
        <end position="83"/>
    </location>
</feature>
<comment type="subcellular location">
    <subcellularLocation>
        <location evidence="2">Nucleus</location>
    </subcellularLocation>
</comment>
<evidence type="ECO:0000256" key="13">
    <source>
        <dbReference type="PROSITE-ProRule" id="PRU00134"/>
    </source>
</evidence>
<dbReference type="PANTHER" id="PTHR12907">
    <property type="entry name" value="EGL NINE HOMOLOG-RELATED"/>
    <property type="match status" value="1"/>
</dbReference>
<comment type="catalytic activity">
    <reaction evidence="12">
        <text>L-prolyl-[hypoxia-inducible factor alpha subunit] + 2-oxoglutarate + O2 = trans-4-hydroxy-L-prolyl-[hypoxia-inducible factor alpha subunit] + succinate + CO2</text>
        <dbReference type="Rhea" id="RHEA:48400"/>
        <dbReference type="Rhea" id="RHEA-COMP:12093"/>
        <dbReference type="Rhea" id="RHEA-COMP:12094"/>
        <dbReference type="ChEBI" id="CHEBI:15379"/>
        <dbReference type="ChEBI" id="CHEBI:16526"/>
        <dbReference type="ChEBI" id="CHEBI:16810"/>
        <dbReference type="ChEBI" id="CHEBI:30031"/>
        <dbReference type="ChEBI" id="CHEBI:50342"/>
        <dbReference type="ChEBI" id="CHEBI:61965"/>
        <dbReference type="EC" id="1.14.11.29"/>
    </reaction>
</comment>
<evidence type="ECO:0000256" key="7">
    <source>
        <dbReference type="ARBA" id="ARBA00022964"/>
    </source>
</evidence>
<dbReference type="KEGG" id="gfs:119638111"/>
<feature type="region of interest" description="Disordered" evidence="14">
    <location>
        <begin position="1"/>
        <end position="36"/>
    </location>
</feature>
<dbReference type="Pfam" id="PF01753">
    <property type="entry name" value="zf-MYND"/>
    <property type="match status" value="1"/>
</dbReference>
<comment type="cofactor">
    <cofactor evidence="1">
        <name>L-ascorbate</name>
        <dbReference type="ChEBI" id="CHEBI:38290"/>
    </cofactor>
</comment>
<evidence type="ECO:0000259" key="15">
    <source>
        <dbReference type="PROSITE" id="PS50865"/>
    </source>
</evidence>
<evidence type="ECO:0000256" key="14">
    <source>
        <dbReference type="SAM" id="MobiDB-lite"/>
    </source>
</evidence>
<dbReference type="SUPFAM" id="SSF144232">
    <property type="entry name" value="HIT/MYND zinc finger-like"/>
    <property type="match status" value="1"/>
</dbReference>
<dbReference type="Gene3D" id="6.10.140.2220">
    <property type="match status" value="1"/>
</dbReference>